<organism evidence="2 3">
    <name type="scientific">Rhizobium laguerreae</name>
    <dbReference type="NCBI Taxonomy" id="1076926"/>
    <lineage>
        <taxon>Bacteria</taxon>
        <taxon>Pseudomonadati</taxon>
        <taxon>Pseudomonadota</taxon>
        <taxon>Alphaproteobacteria</taxon>
        <taxon>Hyphomicrobiales</taxon>
        <taxon>Rhizobiaceae</taxon>
        <taxon>Rhizobium/Agrobacterium group</taxon>
        <taxon>Rhizobium</taxon>
    </lineage>
</organism>
<dbReference type="EMBL" id="JAAXQQ010000002">
    <property type="protein sequence ID" value="MBY3062908.1"/>
    <property type="molecule type" value="Genomic_DNA"/>
</dbReference>
<reference evidence="2" key="1">
    <citation type="submission" date="2020-04" db="EMBL/GenBank/DDBJ databases">
        <title>Global-level population genomics supports evidence of horizontal gene transfer on evolution of Rhizobia in Lentils.</title>
        <authorList>
            <person name="Gai Y."/>
            <person name="Cook D."/>
            <person name="Riely B."/>
        </authorList>
    </citation>
    <scope>NUCLEOTIDE SEQUENCE</scope>
    <source>
        <strain evidence="2">TLR9</strain>
    </source>
</reference>
<proteinExistence type="predicted"/>
<dbReference type="PANTHER" id="PTHR10824:SF4">
    <property type="entry name" value="ACYL-COENZYME A THIOESTERASE 1-LIKE"/>
    <property type="match status" value="1"/>
</dbReference>
<dbReference type="RefSeq" id="WP_168256202.1">
    <property type="nucleotide sequence ID" value="NZ_JAAXQQ010000002.1"/>
</dbReference>
<dbReference type="InterPro" id="IPR014940">
    <property type="entry name" value="BAAT_C"/>
</dbReference>
<gene>
    <name evidence="2" type="ORF">HFO74_05550</name>
</gene>
<evidence type="ECO:0000313" key="3">
    <source>
        <dbReference type="Proteomes" id="UP000758022"/>
    </source>
</evidence>
<dbReference type="InterPro" id="IPR029058">
    <property type="entry name" value="AB_hydrolase_fold"/>
</dbReference>
<dbReference type="Gene3D" id="3.40.50.1820">
    <property type="entry name" value="alpha/beta hydrolase"/>
    <property type="match status" value="1"/>
</dbReference>
<comment type="caution">
    <text evidence="2">The sequence shown here is derived from an EMBL/GenBank/DDBJ whole genome shotgun (WGS) entry which is preliminary data.</text>
</comment>
<dbReference type="SUPFAM" id="SSF53474">
    <property type="entry name" value="alpha/beta-Hydrolases"/>
    <property type="match status" value="1"/>
</dbReference>
<evidence type="ECO:0000313" key="2">
    <source>
        <dbReference type="EMBL" id="MBY3062908.1"/>
    </source>
</evidence>
<dbReference type="GO" id="GO:0006631">
    <property type="term" value="P:fatty acid metabolic process"/>
    <property type="evidence" value="ECO:0007669"/>
    <property type="project" value="TreeGrafter"/>
</dbReference>
<name>A0AB35F8B4_9HYPH</name>
<feature type="domain" description="BAAT/Acyl-CoA thioester hydrolase C-terminal" evidence="1">
    <location>
        <begin position="81"/>
        <end position="284"/>
    </location>
</feature>
<accession>A0AB35F8B4</accession>
<dbReference type="GO" id="GO:0006637">
    <property type="term" value="P:acyl-CoA metabolic process"/>
    <property type="evidence" value="ECO:0007669"/>
    <property type="project" value="TreeGrafter"/>
</dbReference>
<dbReference type="PANTHER" id="PTHR10824">
    <property type="entry name" value="ACYL-COENZYME A THIOESTERASE-RELATED"/>
    <property type="match status" value="1"/>
</dbReference>
<sequence>MPLEEGSWFLDAGFQRLPPPLQGEIFQVKPDASTGMMVLSGSSGRVDVARARLFASQGATVIALRWFGGEGQVPGICEVPLETFFSATAFLVGLGCKRIVLVGTSKGAEAALLTAVYDPRINAVVAISPSSVVWGNIGPGFDGISWPERSSWTLRGTPLPFVSSDPEWVREYRDGLVAYRGLFERCLDMHESEIDAAAIPLERTNAEILLVAGCDDALWPSDEFAASIVRRRAGFGLSTQLVLGEHAGHRILLPGETTPRSSLHAHGGSDEADTELGRLAWEHILTVL</sequence>
<evidence type="ECO:0000259" key="1">
    <source>
        <dbReference type="Pfam" id="PF08840"/>
    </source>
</evidence>
<dbReference type="AlphaFoldDB" id="A0AB35F8B4"/>
<dbReference type="Proteomes" id="UP000758022">
    <property type="component" value="Unassembled WGS sequence"/>
</dbReference>
<dbReference type="GO" id="GO:0047617">
    <property type="term" value="F:fatty acyl-CoA hydrolase activity"/>
    <property type="evidence" value="ECO:0007669"/>
    <property type="project" value="TreeGrafter"/>
</dbReference>
<protein>
    <submittedName>
        <fullName evidence="2">Acyl-CoA thioesterase</fullName>
    </submittedName>
</protein>
<dbReference type="Pfam" id="PF08840">
    <property type="entry name" value="BAAT_C"/>
    <property type="match status" value="1"/>
</dbReference>